<keyword evidence="8 9" id="KW-0456">Lyase</keyword>
<evidence type="ECO:0000256" key="1">
    <source>
        <dbReference type="ARBA" id="ARBA00001723"/>
    </source>
</evidence>
<dbReference type="OrthoDB" id="447729at2759"/>
<dbReference type="InterPro" id="IPR020565">
    <property type="entry name" value="ImidazoleglycerP_deHydtase_CS"/>
</dbReference>
<evidence type="ECO:0000256" key="2">
    <source>
        <dbReference type="ARBA" id="ARBA00005047"/>
    </source>
</evidence>
<evidence type="ECO:0000256" key="3">
    <source>
        <dbReference type="ARBA" id="ARBA00007481"/>
    </source>
</evidence>
<dbReference type="EC" id="4.2.1.19" evidence="4 9"/>
<dbReference type="EMBL" id="LAVV01008979">
    <property type="protein sequence ID" value="KNZ51496.1"/>
    <property type="molecule type" value="Genomic_DNA"/>
</dbReference>
<dbReference type="STRING" id="27349.A0A0L6USI1"/>
<comment type="similarity">
    <text evidence="3 9">Belongs to the imidazoleglycerol-phosphate dehydratase family.</text>
</comment>
<keyword evidence="11" id="KW-1185">Reference proteome</keyword>
<name>A0A0L6USI1_9BASI</name>
<proteinExistence type="inferred from homology"/>
<protein>
    <recommendedName>
        <fullName evidence="5 9">Imidazoleglycerol-phosphate dehydratase</fullName>
        <ecNumber evidence="4 9">4.2.1.19</ecNumber>
    </recommendedName>
</protein>
<dbReference type="PROSITE" id="PS00954">
    <property type="entry name" value="IGP_DEHYDRATASE_1"/>
    <property type="match status" value="1"/>
</dbReference>
<dbReference type="InterPro" id="IPR020568">
    <property type="entry name" value="Ribosomal_Su5_D2-typ_SF"/>
</dbReference>
<dbReference type="VEuPathDB" id="FungiDB:VP01_392g7"/>
<dbReference type="PANTHER" id="PTHR23133">
    <property type="entry name" value="IMIDAZOLEGLYCEROL-PHOSPHATE DEHYDRATASE HIS7"/>
    <property type="match status" value="1"/>
</dbReference>
<evidence type="ECO:0000256" key="5">
    <source>
        <dbReference type="ARBA" id="ARBA00016664"/>
    </source>
</evidence>
<dbReference type="PANTHER" id="PTHR23133:SF2">
    <property type="entry name" value="IMIDAZOLEGLYCEROL-PHOSPHATE DEHYDRATASE"/>
    <property type="match status" value="1"/>
</dbReference>
<evidence type="ECO:0000256" key="9">
    <source>
        <dbReference type="RuleBase" id="RU000598"/>
    </source>
</evidence>
<gene>
    <name evidence="10" type="ORF">VP01_392g7</name>
</gene>
<dbReference type="Pfam" id="PF00475">
    <property type="entry name" value="IGPD"/>
    <property type="match status" value="1"/>
</dbReference>
<comment type="catalytic activity">
    <reaction evidence="1 9">
        <text>D-erythro-1-(imidazol-4-yl)glycerol 3-phosphate = 3-(imidazol-4-yl)-2-oxopropyl phosphate + H2O</text>
        <dbReference type="Rhea" id="RHEA:11040"/>
        <dbReference type="ChEBI" id="CHEBI:15377"/>
        <dbReference type="ChEBI" id="CHEBI:57766"/>
        <dbReference type="ChEBI" id="CHEBI:58278"/>
        <dbReference type="EC" id="4.2.1.19"/>
    </reaction>
</comment>
<dbReference type="UniPathway" id="UPA00031">
    <property type="reaction ID" value="UER00011"/>
</dbReference>
<organism evidence="10 11">
    <name type="scientific">Puccinia sorghi</name>
    <dbReference type="NCBI Taxonomy" id="27349"/>
    <lineage>
        <taxon>Eukaryota</taxon>
        <taxon>Fungi</taxon>
        <taxon>Dikarya</taxon>
        <taxon>Basidiomycota</taxon>
        <taxon>Pucciniomycotina</taxon>
        <taxon>Pucciniomycetes</taxon>
        <taxon>Pucciniales</taxon>
        <taxon>Pucciniaceae</taxon>
        <taxon>Puccinia</taxon>
    </lineage>
</organism>
<evidence type="ECO:0000313" key="10">
    <source>
        <dbReference type="EMBL" id="KNZ51496.1"/>
    </source>
</evidence>
<reference evidence="10 11" key="1">
    <citation type="submission" date="2015-08" db="EMBL/GenBank/DDBJ databases">
        <title>Next Generation Sequencing and Analysis of the Genome of Puccinia sorghi L Schw, the Causal Agent of Maize Common Rust.</title>
        <authorList>
            <person name="Rochi L."/>
            <person name="Burguener G."/>
            <person name="Darino M."/>
            <person name="Turjanski A."/>
            <person name="Kreff E."/>
            <person name="Dieguez M.J."/>
            <person name="Sacco F."/>
        </authorList>
    </citation>
    <scope>NUCLEOTIDE SEQUENCE [LARGE SCALE GENOMIC DNA]</scope>
    <source>
        <strain evidence="10 11">RO10H11247</strain>
    </source>
</reference>
<dbReference type="InterPro" id="IPR000807">
    <property type="entry name" value="ImidazoleglycerolP_deHydtase"/>
</dbReference>
<comment type="pathway">
    <text evidence="2 9">Amino-acid biosynthesis; L-histidine biosynthesis; L-histidine from 5-phospho-alpha-D-ribose 1-diphosphate: step 6/9.</text>
</comment>
<sequence>MYQIRSASIKRTTKETDIELYLQLDSPLGAKQEISISTGIGFLDHVSSRGEGGCRPIIKKCLSYKSEHTYLHRDISSMLDALAKHSGMSLRLTCKGDLHIDDHHTAEDVAIALGQAFHQALFGQSGEGLKGIRRPPPFRHPISPDDFSILLLSQALARAVVDISNRPYCATDLKLQREKIGSLSCEMIPHVFYSFAMGAQISLHVDVLKGENDHHKSEASFKALALALKQAIEKTGSDDVPSTKGTLSV</sequence>
<dbReference type="PROSITE" id="PS00955">
    <property type="entry name" value="IGP_DEHYDRATASE_2"/>
    <property type="match status" value="1"/>
</dbReference>
<dbReference type="Proteomes" id="UP000037035">
    <property type="component" value="Unassembled WGS sequence"/>
</dbReference>
<dbReference type="SUPFAM" id="SSF54211">
    <property type="entry name" value="Ribosomal protein S5 domain 2-like"/>
    <property type="match status" value="3"/>
</dbReference>
<dbReference type="FunFam" id="3.30.230.40:FF:000001">
    <property type="entry name" value="Imidazoleglycerol-phosphate dehydratase HisB"/>
    <property type="match status" value="1"/>
</dbReference>
<dbReference type="GO" id="GO:0004424">
    <property type="term" value="F:imidazoleglycerol-phosphate dehydratase activity"/>
    <property type="evidence" value="ECO:0007669"/>
    <property type="project" value="UniProtKB-EC"/>
</dbReference>
<evidence type="ECO:0000313" key="11">
    <source>
        <dbReference type="Proteomes" id="UP000037035"/>
    </source>
</evidence>
<evidence type="ECO:0000256" key="8">
    <source>
        <dbReference type="ARBA" id="ARBA00023239"/>
    </source>
</evidence>
<dbReference type="AlphaFoldDB" id="A0A0L6USI1"/>
<dbReference type="Gene3D" id="3.30.230.40">
    <property type="entry name" value="Imidazole glycerol phosphate dehydratase, domain 1"/>
    <property type="match status" value="3"/>
</dbReference>
<accession>A0A0L6USI1</accession>
<keyword evidence="6" id="KW-0028">Amino-acid biosynthesis</keyword>
<dbReference type="GO" id="GO:0000105">
    <property type="term" value="P:L-histidine biosynthetic process"/>
    <property type="evidence" value="ECO:0007669"/>
    <property type="project" value="UniProtKB-UniPathway"/>
</dbReference>
<evidence type="ECO:0000256" key="4">
    <source>
        <dbReference type="ARBA" id="ARBA00012075"/>
    </source>
</evidence>
<dbReference type="InterPro" id="IPR038494">
    <property type="entry name" value="IGPD_sf"/>
</dbReference>
<keyword evidence="7 9" id="KW-0368">Histidine biosynthesis</keyword>
<evidence type="ECO:0000256" key="7">
    <source>
        <dbReference type="ARBA" id="ARBA00023102"/>
    </source>
</evidence>
<comment type="caution">
    <text evidence="10">The sequence shown here is derived from an EMBL/GenBank/DDBJ whole genome shotgun (WGS) entry which is preliminary data.</text>
</comment>
<evidence type="ECO:0000256" key="6">
    <source>
        <dbReference type="ARBA" id="ARBA00022605"/>
    </source>
</evidence>
<dbReference type="CDD" id="cd07914">
    <property type="entry name" value="IGPD"/>
    <property type="match status" value="1"/>
</dbReference>